<sequence>MNQPGSSTATGTATTDVTTLDQIYQEILTSTDPAALRDKLQSAARNEKEVILSRPLSNGQDPLAILDPETHTLGCLYILCARLAPNATYPPSLVVIEEFCKRFTPEHARLAPDRMTALAKGITRVALSSNNLKYALSPLYYLVTRYPPNLSILTTLHSHYLTTCVTLRHFTAALPILSVPITNVDLRISDLTYNDNLVYHYAGGVALAALKRWHEAEEFFEICATAPGTAPAAIQYEALKKLTLVQLILYGKTKQTPKYTHAILTRLLKSSPYGNLARAYPLPTDQLTKQIQKDAEVFNTEKNWGLVQQVIDHAPRWLIHKLTSTYLTLGLADIAREIGSASQDEVRATIVSMIETGDINASISVDGTVTFSDPVFNVTKSDIDSALHHAQAQSRLLLDLERTLTSSKEYLAKALKHKDNDGWGPDDDNDGLGGPPSSFAWGDYL</sequence>
<evidence type="ECO:0000313" key="12">
    <source>
        <dbReference type="Proteomes" id="UP001497453"/>
    </source>
</evidence>
<keyword evidence="12" id="KW-1185">Reference proteome</keyword>
<evidence type="ECO:0000256" key="4">
    <source>
        <dbReference type="ARBA" id="ARBA00014878"/>
    </source>
</evidence>
<dbReference type="InterPro" id="IPR050756">
    <property type="entry name" value="CSN3"/>
</dbReference>
<evidence type="ECO:0000256" key="7">
    <source>
        <dbReference type="ARBA" id="ARBA00023242"/>
    </source>
</evidence>
<evidence type="ECO:0000256" key="1">
    <source>
        <dbReference type="ARBA" id="ARBA00004123"/>
    </source>
</evidence>
<evidence type="ECO:0000256" key="8">
    <source>
        <dbReference type="SAM" id="MobiDB-lite"/>
    </source>
</evidence>
<evidence type="ECO:0000259" key="10">
    <source>
        <dbReference type="Pfam" id="PF22788"/>
    </source>
</evidence>
<organism evidence="11 12">
    <name type="scientific">Somion occarium</name>
    <dbReference type="NCBI Taxonomy" id="3059160"/>
    <lineage>
        <taxon>Eukaryota</taxon>
        <taxon>Fungi</taxon>
        <taxon>Dikarya</taxon>
        <taxon>Basidiomycota</taxon>
        <taxon>Agaricomycotina</taxon>
        <taxon>Agaricomycetes</taxon>
        <taxon>Polyporales</taxon>
        <taxon>Cerrenaceae</taxon>
        <taxon>Somion</taxon>
    </lineage>
</organism>
<feature type="domain" description="COP9 signalosome complex subunit 3 N-terminal helical repeats" evidence="10">
    <location>
        <begin position="46"/>
        <end position="263"/>
    </location>
</feature>
<dbReference type="PANTHER" id="PTHR10758">
    <property type="entry name" value="26S PROTEASOME NON-ATPASE REGULATORY SUBUNIT 3/COP9 SIGNALOSOME COMPLEX SUBUNIT 3"/>
    <property type="match status" value="1"/>
</dbReference>
<dbReference type="InterPro" id="IPR000717">
    <property type="entry name" value="PCI_dom"/>
</dbReference>
<protein>
    <recommendedName>
        <fullName evidence="4">COP9 signalosome complex subunit 3</fullName>
    </recommendedName>
</protein>
<keyword evidence="6" id="KW-0736">Signalosome</keyword>
<gene>
    <name evidence="11" type="ORF">GFSPODELE1_LOCUS7301</name>
</gene>
<dbReference type="Pfam" id="PF22788">
    <property type="entry name" value="COP9_hel_rpt"/>
    <property type="match status" value="1"/>
</dbReference>
<proteinExistence type="inferred from homology"/>
<evidence type="ECO:0000259" key="9">
    <source>
        <dbReference type="Pfam" id="PF01399"/>
    </source>
</evidence>
<dbReference type="InterPro" id="IPR055089">
    <property type="entry name" value="COP9_N"/>
</dbReference>
<comment type="similarity">
    <text evidence="3">Belongs to the CSN3 family.</text>
</comment>
<feature type="region of interest" description="Disordered" evidence="8">
    <location>
        <begin position="418"/>
        <end position="445"/>
    </location>
</feature>
<dbReference type="PANTHER" id="PTHR10758:SF1">
    <property type="entry name" value="COP9 SIGNALOSOME COMPLEX SUBUNIT 3"/>
    <property type="match status" value="1"/>
</dbReference>
<keyword evidence="7" id="KW-0539">Nucleus</keyword>
<evidence type="ECO:0000313" key="11">
    <source>
        <dbReference type="EMBL" id="CAL1709328.1"/>
    </source>
</evidence>
<dbReference type="EMBL" id="OZ037948">
    <property type="protein sequence ID" value="CAL1709328.1"/>
    <property type="molecule type" value="Genomic_DNA"/>
</dbReference>
<evidence type="ECO:0000256" key="6">
    <source>
        <dbReference type="ARBA" id="ARBA00022790"/>
    </source>
</evidence>
<dbReference type="Proteomes" id="UP001497453">
    <property type="component" value="Chromosome 5"/>
</dbReference>
<reference evidence="12" key="1">
    <citation type="submission" date="2024-04" db="EMBL/GenBank/DDBJ databases">
        <authorList>
            <person name="Shaw F."/>
            <person name="Minotto A."/>
        </authorList>
    </citation>
    <scope>NUCLEOTIDE SEQUENCE [LARGE SCALE GENOMIC DNA]</scope>
</reference>
<evidence type="ECO:0000256" key="5">
    <source>
        <dbReference type="ARBA" id="ARBA00022490"/>
    </source>
</evidence>
<accession>A0ABP1DQI9</accession>
<keyword evidence="5" id="KW-0963">Cytoplasm</keyword>
<dbReference type="Pfam" id="PF01399">
    <property type="entry name" value="PCI"/>
    <property type="match status" value="1"/>
</dbReference>
<comment type="subcellular location">
    <subcellularLocation>
        <location evidence="2">Cytoplasm</location>
    </subcellularLocation>
    <subcellularLocation>
        <location evidence="1">Nucleus</location>
    </subcellularLocation>
</comment>
<evidence type="ECO:0000256" key="3">
    <source>
        <dbReference type="ARBA" id="ARBA00007084"/>
    </source>
</evidence>
<evidence type="ECO:0000256" key="2">
    <source>
        <dbReference type="ARBA" id="ARBA00004496"/>
    </source>
</evidence>
<name>A0ABP1DQI9_9APHY</name>
<feature type="domain" description="PCI" evidence="9">
    <location>
        <begin position="316"/>
        <end position="372"/>
    </location>
</feature>